<dbReference type="AlphaFoldDB" id="A0A382VP85"/>
<feature type="non-terminal residue" evidence="1">
    <location>
        <position position="60"/>
    </location>
</feature>
<dbReference type="InterPro" id="IPR027266">
    <property type="entry name" value="TrmE/GcvT-like"/>
</dbReference>
<name>A0A382VP85_9ZZZZ</name>
<sequence length="60" mass="6744">MDAGNLLKIRPFGINALELTRIEAGFIQTNTDFVAAEDALRPVRMRSPYEIGMGWLVHLN</sequence>
<organism evidence="1">
    <name type="scientific">marine metagenome</name>
    <dbReference type="NCBI Taxonomy" id="408172"/>
    <lineage>
        <taxon>unclassified sequences</taxon>
        <taxon>metagenomes</taxon>
        <taxon>ecological metagenomes</taxon>
    </lineage>
</organism>
<proteinExistence type="predicted"/>
<dbReference type="EMBL" id="UINC01153587">
    <property type="protein sequence ID" value="SVD48386.1"/>
    <property type="molecule type" value="Genomic_DNA"/>
</dbReference>
<gene>
    <name evidence="1" type="ORF">METZ01_LOCUS401240</name>
</gene>
<dbReference type="Gene3D" id="3.30.1360.120">
    <property type="entry name" value="Probable tRNA modification gtpase trme, domain 1"/>
    <property type="match status" value="1"/>
</dbReference>
<protein>
    <submittedName>
        <fullName evidence="1">Uncharacterized protein</fullName>
    </submittedName>
</protein>
<dbReference type="SUPFAM" id="SSF103025">
    <property type="entry name" value="Folate-binding domain"/>
    <property type="match status" value="1"/>
</dbReference>
<accession>A0A382VP85</accession>
<reference evidence="1" key="1">
    <citation type="submission" date="2018-05" db="EMBL/GenBank/DDBJ databases">
        <authorList>
            <person name="Lanie J.A."/>
            <person name="Ng W.-L."/>
            <person name="Kazmierczak K.M."/>
            <person name="Andrzejewski T.M."/>
            <person name="Davidsen T.M."/>
            <person name="Wayne K.J."/>
            <person name="Tettelin H."/>
            <person name="Glass J.I."/>
            <person name="Rusch D."/>
            <person name="Podicherti R."/>
            <person name="Tsui H.-C.T."/>
            <person name="Winkler M.E."/>
        </authorList>
    </citation>
    <scope>NUCLEOTIDE SEQUENCE</scope>
</reference>
<evidence type="ECO:0000313" key="1">
    <source>
        <dbReference type="EMBL" id="SVD48386.1"/>
    </source>
</evidence>